<name>A0A239LJ47_9BACT</name>
<dbReference type="OrthoDB" id="1496004at2"/>
<evidence type="ECO:0000313" key="2">
    <source>
        <dbReference type="Proteomes" id="UP000198432"/>
    </source>
</evidence>
<reference evidence="2" key="1">
    <citation type="submission" date="2017-06" db="EMBL/GenBank/DDBJ databases">
        <authorList>
            <person name="Varghese N."/>
            <person name="Submissions S."/>
        </authorList>
    </citation>
    <scope>NUCLEOTIDE SEQUENCE [LARGE SCALE GENOMIC DNA]</scope>
    <source>
        <strain evidence="2">NKM1</strain>
    </source>
</reference>
<evidence type="ECO:0000313" key="1">
    <source>
        <dbReference type="EMBL" id="SNT29932.1"/>
    </source>
</evidence>
<dbReference type="Gene3D" id="3.90.1530.10">
    <property type="entry name" value="Conserved hypothetical protein from pyrococcus furiosus pfu- 392566-001, ParB domain"/>
    <property type="match status" value="1"/>
</dbReference>
<proteinExistence type="predicted"/>
<dbReference type="InterPro" id="IPR036086">
    <property type="entry name" value="ParB/Sulfiredoxin_sf"/>
</dbReference>
<accession>A0A239LJ47</accession>
<dbReference type="SUPFAM" id="SSF110849">
    <property type="entry name" value="ParB/Sulfiredoxin"/>
    <property type="match status" value="1"/>
</dbReference>
<keyword evidence="2" id="KW-1185">Reference proteome</keyword>
<dbReference type="AlphaFoldDB" id="A0A239LJ47"/>
<organism evidence="1 2">
    <name type="scientific">Pontibacter ummariensis</name>
    <dbReference type="NCBI Taxonomy" id="1610492"/>
    <lineage>
        <taxon>Bacteria</taxon>
        <taxon>Pseudomonadati</taxon>
        <taxon>Bacteroidota</taxon>
        <taxon>Cytophagia</taxon>
        <taxon>Cytophagales</taxon>
        <taxon>Hymenobacteraceae</taxon>
        <taxon>Pontibacter</taxon>
    </lineage>
</organism>
<dbReference type="RefSeq" id="WP_089321855.1">
    <property type="nucleotide sequence ID" value="NZ_FZOQ01000042.1"/>
</dbReference>
<sequence length="196" mass="23231">MYIKVRRVPTNDNKLTDKQVDFGYFSLENQRKRNEENIKREKDKKCFKNLLKDPNFKIQPKWHLSKNDIDLSHLKGECHTDLKSSSDYNLYEIERTELFRILDSSYLSTYTKEKIWKSHEDNKITEVLVNWQSAVNLIPPVLILNSNEDKLLIQDGKHRFAVANYFEAKDVPIIILNTIEKRFLELADSNKLKKLS</sequence>
<gene>
    <name evidence="1" type="ORF">SAMN06296052_14216</name>
</gene>
<dbReference type="Proteomes" id="UP000198432">
    <property type="component" value="Unassembled WGS sequence"/>
</dbReference>
<protein>
    <submittedName>
        <fullName evidence="1">ParB-like nuclease domain-containing protein</fullName>
    </submittedName>
</protein>
<dbReference type="EMBL" id="FZOQ01000042">
    <property type="protein sequence ID" value="SNT29932.1"/>
    <property type="molecule type" value="Genomic_DNA"/>
</dbReference>